<dbReference type="Proteomes" id="UP000240883">
    <property type="component" value="Unassembled WGS sequence"/>
</dbReference>
<protein>
    <recommendedName>
        <fullName evidence="5">LysM domain-containing protein</fullName>
    </recommendedName>
</protein>
<feature type="chain" id="PRO_5015561529" description="LysM domain-containing protein" evidence="2">
    <location>
        <begin position="25"/>
        <end position="354"/>
    </location>
</feature>
<dbReference type="InterPro" id="IPR023346">
    <property type="entry name" value="Lysozyme-like_dom_sf"/>
</dbReference>
<dbReference type="EMBL" id="KZ678133">
    <property type="protein sequence ID" value="PSN69192.1"/>
    <property type="molecule type" value="Genomic_DNA"/>
</dbReference>
<keyword evidence="2" id="KW-0732">Signal</keyword>
<feature type="region of interest" description="Disordered" evidence="1">
    <location>
        <begin position="248"/>
        <end position="295"/>
    </location>
</feature>
<evidence type="ECO:0000256" key="2">
    <source>
        <dbReference type="SAM" id="SignalP"/>
    </source>
</evidence>
<dbReference type="Gene3D" id="3.10.350.10">
    <property type="entry name" value="LysM domain"/>
    <property type="match status" value="1"/>
</dbReference>
<dbReference type="InterPro" id="IPR036779">
    <property type="entry name" value="LysM_dom_sf"/>
</dbReference>
<dbReference type="Gene3D" id="1.10.530.10">
    <property type="match status" value="1"/>
</dbReference>
<name>A0A2T2NUT2_CORCC</name>
<dbReference type="SUPFAM" id="SSF53955">
    <property type="entry name" value="Lysozyme-like"/>
    <property type="match status" value="1"/>
</dbReference>
<evidence type="ECO:0008006" key="5">
    <source>
        <dbReference type="Google" id="ProtNLM"/>
    </source>
</evidence>
<keyword evidence="4" id="KW-1185">Reference proteome</keyword>
<sequence length="354" mass="38169">MAIKTMATPSFIMAASSLFALSFGAPIQSLQARDWNYERYSGDGSVAAGWPSQDRWLSFDKLWSLNEPTMRIACSQYGVSENSDGELSAIRAAIEQTANKEQVPSNYVLAVMMQESKGCARVHTTNNGHRNPGLMQSFEGTATCNANEAGKGFDASKVTTPCPDWTITKMIQEGVEANRPQSLKVALQKAGGANDVSKYYRALKIYNSGNVGSGNLVEATSGTRCYVNDVANRLLGWDGESTNYCESGGNGPANVNSQSQGVVQSSAATESQQYQATPIPPSYVPPQKEQPESSGNGLYYPNAAAGCKKWFTVKNGDYCDATGVPLKTLQELNPGLNDKCTNLWRGYNYCISTS</sequence>
<evidence type="ECO:0000256" key="1">
    <source>
        <dbReference type="SAM" id="MobiDB-lite"/>
    </source>
</evidence>
<reference evidence="3 4" key="1">
    <citation type="journal article" date="2018" name="Front. Microbiol.">
        <title>Genome-Wide Analysis of Corynespora cassiicola Leaf Fall Disease Putative Effectors.</title>
        <authorList>
            <person name="Lopez D."/>
            <person name="Ribeiro S."/>
            <person name="Label P."/>
            <person name="Fumanal B."/>
            <person name="Venisse J.S."/>
            <person name="Kohler A."/>
            <person name="de Oliveira R.R."/>
            <person name="Labutti K."/>
            <person name="Lipzen A."/>
            <person name="Lail K."/>
            <person name="Bauer D."/>
            <person name="Ohm R.A."/>
            <person name="Barry K.W."/>
            <person name="Spatafora J."/>
            <person name="Grigoriev I.V."/>
            <person name="Martin F.M."/>
            <person name="Pujade-Renaud V."/>
        </authorList>
    </citation>
    <scope>NUCLEOTIDE SEQUENCE [LARGE SCALE GENOMIC DNA]</scope>
    <source>
        <strain evidence="3 4">Philippines</strain>
    </source>
</reference>
<evidence type="ECO:0000313" key="4">
    <source>
        <dbReference type="Proteomes" id="UP000240883"/>
    </source>
</evidence>
<accession>A0A2T2NUT2</accession>
<organism evidence="3 4">
    <name type="scientific">Corynespora cassiicola Philippines</name>
    <dbReference type="NCBI Taxonomy" id="1448308"/>
    <lineage>
        <taxon>Eukaryota</taxon>
        <taxon>Fungi</taxon>
        <taxon>Dikarya</taxon>
        <taxon>Ascomycota</taxon>
        <taxon>Pezizomycotina</taxon>
        <taxon>Dothideomycetes</taxon>
        <taxon>Pleosporomycetidae</taxon>
        <taxon>Pleosporales</taxon>
        <taxon>Corynesporascaceae</taxon>
        <taxon>Corynespora</taxon>
    </lineage>
</organism>
<dbReference type="AlphaFoldDB" id="A0A2T2NUT2"/>
<proteinExistence type="predicted"/>
<dbReference type="OrthoDB" id="1193027at2759"/>
<feature type="signal peptide" evidence="2">
    <location>
        <begin position="1"/>
        <end position="24"/>
    </location>
</feature>
<evidence type="ECO:0000313" key="3">
    <source>
        <dbReference type="EMBL" id="PSN69192.1"/>
    </source>
</evidence>
<gene>
    <name evidence="3" type="ORF">BS50DRAFT_335222</name>
</gene>
<feature type="compositionally biased region" description="Low complexity" evidence="1">
    <location>
        <begin position="253"/>
        <end position="268"/>
    </location>
</feature>